<gene>
    <name evidence="1" type="ORF">IEE83_15005</name>
</gene>
<evidence type="ECO:0000313" key="1">
    <source>
        <dbReference type="EMBL" id="MBE9463196.1"/>
    </source>
</evidence>
<evidence type="ECO:0008006" key="3">
    <source>
        <dbReference type="Google" id="ProtNLM"/>
    </source>
</evidence>
<sequence>MSKELKEDGVFYHQSSPKSISTRNRKTSVVIYKAPVLTKLDSFGSTMKLGKGVNFSQTRNINTGHWIKRDEISGELTVGIGTKSFPGVPVRRKFRAAANPSISKETAEMAEKAVLATLNRSLKK</sequence>
<organism evidence="1 2">
    <name type="scientific">Dyadobacter subterraneus</name>
    <dbReference type="NCBI Taxonomy" id="2773304"/>
    <lineage>
        <taxon>Bacteria</taxon>
        <taxon>Pseudomonadati</taxon>
        <taxon>Bacteroidota</taxon>
        <taxon>Cytophagia</taxon>
        <taxon>Cytophagales</taxon>
        <taxon>Spirosomataceae</taxon>
        <taxon>Dyadobacter</taxon>
    </lineage>
</organism>
<evidence type="ECO:0000313" key="2">
    <source>
        <dbReference type="Proteomes" id="UP000634134"/>
    </source>
</evidence>
<protein>
    <recommendedName>
        <fullName evidence="3">Phage protein, HK97 gp10 family</fullName>
    </recommendedName>
</protein>
<dbReference type="RefSeq" id="WP_194121344.1">
    <property type="nucleotide sequence ID" value="NZ_JACYGY010000001.1"/>
</dbReference>
<comment type="caution">
    <text evidence="1">The sequence shown here is derived from an EMBL/GenBank/DDBJ whole genome shotgun (WGS) entry which is preliminary data.</text>
</comment>
<accession>A0ABR9WCJ4</accession>
<name>A0ABR9WCJ4_9BACT</name>
<keyword evidence="2" id="KW-1185">Reference proteome</keyword>
<dbReference type="EMBL" id="JACYGY010000001">
    <property type="protein sequence ID" value="MBE9463196.1"/>
    <property type="molecule type" value="Genomic_DNA"/>
</dbReference>
<dbReference type="Proteomes" id="UP000634134">
    <property type="component" value="Unassembled WGS sequence"/>
</dbReference>
<reference evidence="2" key="1">
    <citation type="submission" date="2023-07" db="EMBL/GenBank/DDBJ databases">
        <title>Dyadobacter sp. nov 'subterranea' isolated from contaminted grondwater.</title>
        <authorList>
            <person name="Szabo I."/>
            <person name="Al-Omari J."/>
            <person name="Szerdahelyi S.G."/>
            <person name="Rado J."/>
        </authorList>
    </citation>
    <scope>NUCLEOTIDE SEQUENCE [LARGE SCALE GENOMIC DNA]</scope>
    <source>
        <strain evidence="2">UP-52</strain>
    </source>
</reference>
<proteinExistence type="predicted"/>